<dbReference type="EMBL" id="CAIIXF020000011">
    <property type="protein sequence ID" value="CAH1799767.1"/>
    <property type="molecule type" value="Genomic_DNA"/>
</dbReference>
<sequence>MEIDDDVSLNQQGGALYDSADMNDYYSLIEVQQKHSAYFNANSTAYTLELFPPEEINNDIAKILQFFDALMTDIIHTVMLTYDGNDRVRFMMDSVNLLAPITTGFITKDNLTSGRVLDAIERVCQSKMDIFGDEMFTLYVDVIRAPLGGYFKSSKSTKPLDHDSWMANSKCIIPAKNFQTEICFGAALAIAKAKSDLKSGLIDMFSYRRIRDNKCDMQETKALELYKKAGVPVGACDFSTYDKFMNIPELNDYQLKIIAGDNLFLKEIYCRGPNVGLIQDKALALYLRNGHYSVITSLIAFYRCKSYCYSCNKALQIPLSRHRCLAHCPLCESKSGCKNKKPDYKLCSFCNIAFLNATCYDNHIVSLQNVNHIISFTIIKNKIN</sequence>
<dbReference type="OrthoDB" id="10064239at2759"/>
<organism evidence="1 2">
    <name type="scientific">Owenia fusiformis</name>
    <name type="common">Polychaete worm</name>
    <dbReference type="NCBI Taxonomy" id="6347"/>
    <lineage>
        <taxon>Eukaryota</taxon>
        <taxon>Metazoa</taxon>
        <taxon>Spiralia</taxon>
        <taxon>Lophotrochozoa</taxon>
        <taxon>Annelida</taxon>
        <taxon>Polychaeta</taxon>
        <taxon>Sedentaria</taxon>
        <taxon>Canalipalpata</taxon>
        <taxon>Sabellida</taxon>
        <taxon>Oweniida</taxon>
        <taxon>Oweniidae</taxon>
        <taxon>Owenia</taxon>
    </lineage>
</organism>
<accession>A0A8S4Q309</accession>
<reference evidence="1" key="1">
    <citation type="submission" date="2022-03" db="EMBL/GenBank/DDBJ databases">
        <authorList>
            <person name="Martin C."/>
        </authorList>
    </citation>
    <scope>NUCLEOTIDE SEQUENCE</scope>
</reference>
<dbReference type="AlphaFoldDB" id="A0A8S4Q309"/>
<keyword evidence="2" id="KW-1185">Reference proteome</keyword>
<name>A0A8S4Q309_OWEFU</name>
<dbReference type="Proteomes" id="UP000749559">
    <property type="component" value="Unassembled WGS sequence"/>
</dbReference>
<proteinExistence type="predicted"/>
<evidence type="ECO:0008006" key="3">
    <source>
        <dbReference type="Google" id="ProtNLM"/>
    </source>
</evidence>
<evidence type="ECO:0000313" key="1">
    <source>
        <dbReference type="EMBL" id="CAH1799767.1"/>
    </source>
</evidence>
<gene>
    <name evidence="1" type="ORF">OFUS_LOCUS23739</name>
</gene>
<protein>
    <recommendedName>
        <fullName evidence="3">C2H2-type domain-containing protein</fullName>
    </recommendedName>
</protein>
<comment type="caution">
    <text evidence="1">The sequence shown here is derived from an EMBL/GenBank/DDBJ whole genome shotgun (WGS) entry which is preliminary data.</text>
</comment>
<evidence type="ECO:0000313" key="2">
    <source>
        <dbReference type="Proteomes" id="UP000749559"/>
    </source>
</evidence>